<dbReference type="EMBL" id="WHUW01000009">
    <property type="protein sequence ID" value="KAF8442017.1"/>
    <property type="molecule type" value="Genomic_DNA"/>
</dbReference>
<gene>
    <name evidence="1" type="ORF">L210DRAFT_832189</name>
</gene>
<reference evidence="1" key="1">
    <citation type="submission" date="2019-10" db="EMBL/GenBank/DDBJ databases">
        <authorList>
            <consortium name="DOE Joint Genome Institute"/>
            <person name="Kuo A."/>
            <person name="Miyauchi S."/>
            <person name="Kiss E."/>
            <person name="Drula E."/>
            <person name="Kohler A."/>
            <person name="Sanchez-Garcia M."/>
            <person name="Andreopoulos B."/>
            <person name="Barry K.W."/>
            <person name="Bonito G."/>
            <person name="Buee M."/>
            <person name="Carver A."/>
            <person name="Chen C."/>
            <person name="Cichocki N."/>
            <person name="Clum A."/>
            <person name="Culley D."/>
            <person name="Crous P.W."/>
            <person name="Fauchery L."/>
            <person name="Girlanda M."/>
            <person name="Hayes R."/>
            <person name="Keri Z."/>
            <person name="LaButti K."/>
            <person name="Lipzen A."/>
            <person name="Lombard V."/>
            <person name="Magnuson J."/>
            <person name="Maillard F."/>
            <person name="Morin E."/>
            <person name="Murat C."/>
            <person name="Nolan M."/>
            <person name="Ohm R."/>
            <person name="Pangilinan J."/>
            <person name="Pereira M."/>
            <person name="Perotto S."/>
            <person name="Peter M."/>
            <person name="Riley R."/>
            <person name="Sitrit Y."/>
            <person name="Stielow B."/>
            <person name="Szollosi G."/>
            <person name="Zifcakova L."/>
            <person name="Stursova M."/>
            <person name="Spatafora J.W."/>
            <person name="Tedersoo L."/>
            <person name="Vaario L.-M."/>
            <person name="Yamada A."/>
            <person name="Yan M."/>
            <person name="Wang P."/>
            <person name="Xu J."/>
            <person name="Bruns T."/>
            <person name="Baldrian P."/>
            <person name="Vilgalys R."/>
            <person name="Henrissat B."/>
            <person name="Grigoriev I.V."/>
            <person name="Hibbett D."/>
            <person name="Nagy L.G."/>
            <person name="Martin F.M."/>
        </authorList>
    </citation>
    <scope>NUCLEOTIDE SEQUENCE</scope>
    <source>
        <strain evidence="1">BED1</strain>
    </source>
</reference>
<evidence type="ECO:0000313" key="1">
    <source>
        <dbReference type="EMBL" id="KAF8442017.1"/>
    </source>
</evidence>
<protein>
    <submittedName>
        <fullName evidence="1">Uncharacterized protein</fullName>
    </submittedName>
</protein>
<dbReference type="Proteomes" id="UP001194468">
    <property type="component" value="Unassembled WGS sequence"/>
</dbReference>
<name>A0AAD4BWK2_BOLED</name>
<proteinExistence type="predicted"/>
<organism evidence="1 2">
    <name type="scientific">Boletus edulis BED1</name>
    <dbReference type="NCBI Taxonomy" id="1328754"/>
    <lineage>
        <taxon>Eukaryota</taxon>
        <taxon>Fungi</taxon>
        <taxon>Dikarya</taxon>
        <taxon>Basidiomycota</taxon>
        <taxon>Agaricomycotina</taxon>
        <taxon>Agaricomycetes</taxon>
        <taxon>Agaricomycetidae</taxon>
        <taxon>Boletales</taxon>
        <taxon>Boletineae</taxon>
        <taxon>Boletaceae</taxon>
        <taxon>Boletoideae</taxon>
        <taxon>Boletus</taxon>
    </lineage>
</organism>
<keyword evidence="2" id="KW-1185">Reference proteome</keyword>
<feature type="non-terminal residue" evidence="1">
    <location>
        <position position="72"/>
    </location>
</feature>
<sequence length="72" mass="8498">VYRVHWLRAKAVRDRWAEEKELLEAEFQWTINFFGARAGIWEYQSVRSGVKGEKGQACYAACQQAIYSRLRD</sequence>
<dbReference type="AlphaFoldDB" id="A0AAD4BWK2"/>
<comment type="caution">
    <text evidence="1">The sequence shown here is derived from an EMBL/GenBank/DDBJ whole genome shotgun (WGS) entry which is preliminary data.</text>
</comment>
<evidence type="ECO:0000313" key="2">
    <source>
        <dbReference type="Proteomes" id="UP001194468"/>
    </source>
</evidence>
<reference evidence="1" key="2">
    <citation type="journal article" date="2020" name="Nat. Commun.">
        <title>Large-scale genome sequencing of mycorrhizal fungi provides insights into the early evolution of symbiotic traits.</title>
        <authorList>
            <person name="Miyauchi S."/>
            <person name="Kiss E."/>
            <person name="Kuo A."/>
            <person name="Drula E."/>
            <person name="Kohler A."/>
            <person name="Sanchez-Garcia M."/>
            <person name="Morin E."/>
            <person name="Andreopoulos B."/>
            <person name="Barry K.W."/>
            <person name="Bonito G."/>
            <person name="Buee M."/>
            <person name="Carver A."/>
            <person name="Chen C."/>
            <person name="Cichocki N."/>
            <person name="Clum A."/>
            <person name="Culley D."/>
            <person name="Crous P.W."/>
            <person name="Fauchery L."/>
            <person name="Girlanda M."/>
            <person name="Hayes R.D."/>
            <person name="Keri Z."/>
            <person name="LaButti K."/>
            <person name="Lipzen A."/>
            <person name="Lombard V."/>
            <person name="Magnuson J."/>
            <person name="Maillard F."/>
            <person name="Murat C."/>
            <person name="Nolan M."/>
            <person name="Ohm R.A."/>
            <person name="Pangilinan J."/>
            <person name="Pereira M.F."/>
            <person name="Perotto S."/>
            <person name="Peter M."/>
            <person name="Pfister S."/>
            <person name="Riley R."/>
            <person name="Sitrit Y."/>
            <person name="Stielow J.B."/>
            <person name="Szollosi G."/>
            <person name="Zifcakova L."/>
            <person name="Stursova M."/>
            <person name="Spatafora J.W."/>
            <person name="Tedersoo L."/>
            <person name="Vaario L.M."/>
            <person name="Yamada A."/>
            <person name="Yan M."/>
            <person name="Wang P."/>
            <person name="Xu J."/>
            <person name="Bruns T."/>
            <person name="Baldrian P."/>
            <person name="Vilgalys R."/>
            <person name="Dunand C."/>
            <person name="Henrissat B."/>
            <person name="Grigoriev I.V."/>
            <person name="Hibbett D."/>
            <person name="Nagy L.G."/>
            <person name="Martin F.M."/>
        </authorList>
    </citation>
    <scope>NUCLEOTIDE SEQUENCE</scope>
    <source>
        <strain evidence="1">BED1</strain>
    </source>
</reference>
<feature type="non-terminal residue" evidence="1">
    <location>
        <position position="1"/>
    </location>
</feature>
<accession>A0AAD4BWK2</accession>